<feature type="repeat" description="ANK" evidence="3">
    <location>
        <begin position="365"/>
        <end position="397"/>
    </location>
</feature>
<dbReference type="PANTHER" id="PTHR24198">
    <property type="entry name" value="ANKYRIN REPEAT AND PROTEIN KINASE DOMAIN-CONTAINING PROTEIN"/>
    <property type="match status" value="1"/>
</dbReference>
<proteinExistence type="evidence at transcript level"/>
<reference evidence="4" key="1">
    <citation type="submission" date="2015-10" db="EMBL/GenBank/DDBJ databases">
        <title>Retracing the Path of Planar Cell Polarity.</title>
        <authorList>
            <person name="Schenkelaars Q."/>
            <person name="Fierro-Constain L."/>
            <person name="Renard E."/>
            <person name="Borchiellini C."/>
        </authorList>
    </citation>
    <scope>NUCLEOTIDE SEQUENCE</scope>
</reference>
<dbReference type="SUPFAM" id="SSF48403">
    <property type="entry name" value="Ankyrin repeat"/>
    <property type="match status" value="2"/>
</dbReference>
<keyword evidence="2 3" id="KW-0040">ANK repeat</keyword>
<evidence type="ECO:0000256" key="3">
    <source>
        <dbReference type="PROSITE-ProRule" id="PRU00023"/>
    </source>
</evidence>
<dbReference type="AlphaFoldDB" id="A0A142F4Y4"/>
<dbReference type="InterPro" id="IPR002110">
    <property type="entry name" value="Ankyrin_rpt"/>
</dbReference>
<organism evidence="4">
    <name type="scientific">Oopsacas minuta</name>
    <dbReference type="NCBI Taxonomy" id="111878"/>
    <lineage>
        <taxon>Eukaryota</taxon>
        <taxon>Metazoa</taxon>
        <taxon>Porifera</taxon>
        <taxon>Hexactinellida</taxon>
        <taxon>Hexasterophora</taxon>
        <taxon>Lyssacinosida</taxon>
        <taxon>Leucopsacidae</taxon>
        <taxon>Oopsacas</taxon>
    </lineage>
</organism>
<name>A0A142F4Y4_9METZ</name>
<accession>A0A142F4Y4</accession>
<dbReference type="PROSITE" id="PS50088">
    <property type="entry name" value="ANK_REPEAT"/>
    <property type="match status" value="6"/>
</dbReference>
<feature type="repeat" description="ANK" evidence="3">
    <location>
        <begin position="495"/>
        <end position="527"/>
    </location>
</feature>
<dbReference type="InterPro" id="IPR036770">
    <property type="entry name" value="Ankyrin_rpt-contain_sf"/>
</dbReference>
<evidence type="ECO:0000313" key="4">
    <source>
        <dbReference type="EMBL" id="AMQ67864.1"/>
    </source>
</evidence>
<dbReference type="Gene3D" id="1.25.40.20">
    <property type="entry name" value="Ankyrin repeat-containing domain"/>
    <property type="match status" value="3"/>
</dbReference>
<protein>
    <submittedName>
        <fullName evidence="4">Inversin 1</fullName>
    </submittedName>
</protein>
<dbReference type="PROSITE" id="PS50297">
    <property type="entry name" value="ANK_REP_REGION"/>
    <property type="match status" value="5"/>
</dbReference>
<dbReference type="SMART" id="SM00248">
    <property type="entry name" value="ANK"/>
    <property type="match status" value="14"/>
</dbReference>
<feature type="repeat" description="ANK" evidence="3">
    <location>
        <begin position="21"/>
        <end position="54"/>
    </location>
</feature>
<feature type="repeat" description="ANK" evidence="3">
    <location>
        <begin position="88"/>
        <end position="120"/>
    </location>
</feature>
<dbReference type="PROSITE" id="PS50096">
    <property type="entry name" value="IQ"/>
    <property type="match status" value="1"/>
</dbReference>
<dbReference type="Pfam" id="PF12796">
    <property type="entry name" value="Ank_2"/>
    <property type="match status" value="4"/>
</dbReference>
<feature type="repeat" description="ANK" evidence="3">
    <location>
        <begin position="431"/>
        <end position="463"/>
    </location>
</feature>
<evidence type="ECO:0000256" key="1">
    <source>
        <dbReference type="ARBA" id="ARBA00022737"/>
    </source>
</evidence>
<dbReference type="PANTHER" id="PTHR24198:SF165">
    <property type="entry name" value="ANKYRIN REPEAT-CONTAINING PROTEIN-RELATED"/>
    <property type="match status" value="1"/>
</dbReference>
<sequence length="799" mass="91305">MSFTATNSSHRSISNLFSLEQNTSPLHDAVISQDLPSLRQLLTSNSYDIDVLDECGRTPLIYSIFVGSFVCFELLLQSGSNIYILDFDSKSPLHWACQLGRLRIVKYLISKGCDIYQKDSDCRTALHHATVQHLPKLLSMILKNYDQSLIDQPDSLGMSALHWSAYYNNSEACRMLIRNRSIPSSVDNEGRTPIHLCAGNDDCSSIKVFLEFAGQTILNLQDSQGCTLLHHIVAIQNVSLLSTITNPQNSSWLMNLNLDSKDLQHRTPLHWAFALGSSVIAGILISRGADWKVIDDNGYLPLHYAIERNFIDCIDCYFTFDFTDDLEDNNGRTCLMLSCQLGHHESTRAILERRISGVNGFSDKNGMSALHFASIGGNINCLKLLLQYGALVDMQDNHLRTSLSYACEYGYAFIVEYLINSGGLIDLPSIDGRLPIHYAALTNSCSTIAFLISKGNQLNTPDQMGRIPLHYACTLDNVELITMLGFAQINSQDLSGFTPLHWAVMHENIHTIKILVENDAKINVMDYSMQRRTPLDLSLFIEDREIYSFLRYLGCVTGIEIQTLAVIEIQRFWRHISRQRLKKNLRITSPEKPVQKSRVQPSLRSIDSSLTNDVHKTNCDEKYFPNLEIHPQTTSQTGISISKSVDLQRVTLFHRKTEAALIIQLFWRKYLRNKQLKSLHKVEHTTKQSERLFEYFNRKREMAALTIQLAWRQFLRKKLLNIQIIKRKKLFQWSPGCLAIRQRLLIEQLYSQQFHPFYYTPSSISRADRPSFIKYIPSPAALSFNFAINQYCRVTDCHF</sequence>
<dbReference type="EMBL" id="KT898946">
    <property type="protein sequence ID" value="AMQ67864.1"/>
    <property type="molecule type" value="mRNA"/>
</dbReference>
<evidence type="ECO:0000256" key="2">
    <source>
        <dbReference type="ARBA" id="ARBA00023043"/>
    </source>
</evidence>
<keyword evidence="1" id="KW-0677">Repeat</keyword>
<feature type="repeat" description="ANK" evidence="3">
    <location>
        <begin position="264"/>
        <end position="296"/>
    </location>
</feature>